<keyword evidence="2" id="KW-1185">Reference proteome</keyword>
<evidence type="ECO:0000313" key="1">
    <source>
        <dbReference type="EMBL" id="MBD8108052.1"/>
    </source>
</evidence>
<dbReference type="RefSeq" id="WP_137269820.1">
    <property type="nucleotide sequence ID" value="NZ_JACYNM010000014.1"/>
</dbReference>
<gene>
    <name evidence="1" type="ORF">IFT93_16775</name>
</gene>
<reference evidence="1 2" key="1">
    <citation type="journal article" date="2020" name="FEMS Microbiol. Ecol.">
        <title>Temporal dynamics of bacterial communities during seed development and maturation.</title>
        <authorList>
            <person name="Chesneau G."/>
            <person name="Torres-Cortes G."/>
            <person name="Briand M."/>
            <person name="Darrasse A."/>
            <person name="Preveaux A."/>
            <person name="Marais C."/>
            <person name="Jacques M.A."/>
            <person name="Shade A."/>
            <person name="Barret M."/>
        </authorList>
    </citation>
    <scope>NUCLEOTIDE SEQUENCE [LARGE SCALE GENOMIC DNA]</scope>
    <source>
        <strain evidence="1 2">CFBP13732</strain>
    </source>
</reference>
<dbReference type="EMBL" id="JACYNN010000014">
    <property type="protein sequence ID" value="MBD8108052.1"/>
    <property type="molecule type" value="Genomic_DNA"/>
</dbReference>
<name>A0ABR8ZXU7_9GAMM</name>
<evidence type="ECO:0000313" key="2">
    <source>
        <dbReference type="Proteomes" id="UP000661012"/>
    </source>
</evidence>
<accession>A0ABR8ZXU7</accession>
<proteinExistence type="predicted"/>
<comment type="caution">
    <text evidence="1">The sequence shown here is derived from an EMBL/GenBank/DDBJ whole genome shotgun (WGS) entry which is preliminary data.</text>
</comment>
<dbReference type="Proteomes" id="UP000661012">
    <property type="component" value="Unassembled WGS sequence"/>
</dbReference>
<protein>
    <submittedName>
        <fullName evidence="1">Uncharacterized protein</fullName>
    </submittedName>
</protein>
<organism evidence="1 2">
    <name type="scientific">Erwinia persicina</name>
    <dbReference type="NCBI Taxonomy" id="55211"/>
    <lineage>
        <taxon>Bacteria</taxon>
        <taxon>Pseudomonadati</taxon>
        <taxon>Pseudomonadota</taxon>
        <taxon>Gammaproteobacteria</taxon>
        <taxon>Enterobacterales</taxon>
        <taxon>Erwiniaceae</taxon>
        <taxon>Erwinia</taxon>
    </lineage>
</organism>
<sequence>MKPYTAMTMPLLAGAKLTTVYEKVTTEDEKKGAKGKTLLLLRPGVGVGMTGDTETGKATEDQRLFRL</sequence>